<organism evidence="2 3">
    <name type="scientific">Cuscuta australis</name>
    <dbReference type="NCBI Taxonomy" id="267555"/>
    <lineage>
        <taxon>Eukaryota</taxon>
        <taxon>Viridiplantae</taxon>
        <taxon>Streptophyta</taxon>
        <taxon>Embryophyta</taxon>
        <taxon>Tracheophyta</taxon>
        <taxon>Spermatophyta</taxon>
        <taxon>Magnoliopsida</taxon>
        <taxon>eudicotyledons</taxon>
        <taxon>Gunneridae</taxon>
        <taxon>Pentapetalae</taxon>
        <taxon>asterids</taxon>
        <taxon>lamiids</taxon>
        <taxon>Solanales</taxon>
        <taxon>Convolvulaceae</taxon>
        <taxon>Cuscuteae</taxon>
        <taxon>Cuscuta</taxon>
        <taxon>Cuscuta subgen. Grammica</taxon>
        <taxon>Cuscuta sect. Cleistogrammica</taxon>
    </lineage>
</organism>
<feature type="compositionally biased region" description="Acidic residues" evidence="1">
    <location>
        <begin position="124"/>
        <end position="140"/>
    </location>
</feature>
<evidence type="ECO:0000313" key="3">
    <source>
        <dbReference type="Proteomes" id="UP000249390"/>
    </source>
</evidence>
<feature type="region of interest" description="Disordered" evidence="1">
    <location>
        <begin position="117"/>
        <end position="140"/>
    </location>
</feature>
<accession>A0A328CX47</accession>
<gene>
    <name evidence="2" type="ORF">DM860_003870</name>
</gene>
<evidence type="ECO:0000256" key="1">
    <source>
        <dbReference type="SAM" id="MobiDB-lite"/>
    </source>
</evidence>
<protein>
    <submittedName>
        <fullName evidence="2">Uncharacterized protein</fullName>
    </submittedName>
</protein>
<name>A0A328CX47_9ASTE</name>
<keyword evidence="3" id="KW-1185">Reference proteome</keyword>
<sequence>MRGRLPDFPTCGIGAQVLAGGSSGQCSVEKSRCDGVTRTKTKKEDLQVVPCVESLPDERRSGGASREVIATAIHQCKHQTHASGHRTRGANHVPDPDGSPVHARQIHGEDGVVVAGSGPSEGLLEAEGDEAGEEEGGEGDDVERHHVLRDFRPGLAIRVVGEPVVRISGVPGQPDEHGECEQGVDVYYSVQRRYVDRAAYLRVGIAGHFRAAAAAEEDENRPDL</sequence>
<dbReference type="Proteomes" id="UP000249390">
    <property type="component" value="Unassembled WGS sequence"/>
</dbReference>
<dbReference type="EMBL" id="NQVE01000217">
    <property type="protein sequence ID" value="RAL36948.1"/>
    <property type="molecule type" value="Genomic_DNA"/>
</dbReference>
<evidence type="ECO:0000313" key="2">
    <source>
        <dbReference type="EMBL" id="RAL36948.1"/>
    </source>
</evidence>
<reference evidence="2 3" key="1">
    <citation type="submission" date="2018-06" db="EMBL/GenBank/DDBJ databases">
        <title>The Genome of Cuscuta australis (Dodder) Provides Insight into the Evolution of Plant Parasitism.</title>
        <authorList>
            <person name="Liu H."/>
        </authorList>
    </citation>
    <scope>NUCLEOTIDE SEQUENCE [LARGE SCALE GENOMIC DNA]</scope>
    <source>
        <strain evidence="3">cv. Yunnan</strain>
        <tissue evidence="2">Vines</tissue>
    </source>
</reference>
<comment type="caution">
    <text evidence="2">The sequence shown here is derived from an EMBL/GenBank/DDBJ whole genome shotgun (WGS) entry which is preliminary data.</text>
</comment>
<dbReference type="AlphaFoldDB" id="A0A328CX47"/>
<proteinExistence type="predicted"/>